<proteinExistence type="predicted"/>
<keyword evidence="3" id="KW-1185">Reference proteome</keyword>
<comment type="caution">
    <text evidence="1">The sequence shown here is derived from an EMBL/GenBank/DDBJ whole genome shotgun (WGS) entry which is preliminary data.</text>
</comment>
<sequence>MARRDERQMEPHPIPCCLEAGALVEETGSSLVSVSPPRRMGKRNKGAGVYFRNGYRENGERCTLERRLLFCC</sequence>
<dbReference type="EMBL" id="BMAV01022310">
    <property type="protein sequence ID" value="GFY77076.1"/>
    <property type="molecule type" value="Genomic_DNA"/>
</dbReference>
<dbReference type="Proteomes" id="UP000886998">
    <property type="component" value="Unassembled WGS sequence"/>
</dbReference>
<evidence type="ECO:0000313" key="1">
    <source>
        <dbReference type="EMBL" id="GFY52454.1"/>
    </source>
</evidence>
<organism evidence="1 3">
    <name type="scientific">Trichonephila inaurata madagascariensis</name>
    <dbReference type="NCBI Taxonomy" id="2747483"/>
    <lineage>
        <taxon>Eukaryota</taxon>
        <taxon>Metazoa</taxon>
        <taxon>Ecdysozoa</taxon>
        <taxon>Arthropoda</taxon>
        <taxon>Chelicerata</taxon>
        <taxon>Arachnida</taxon>
        <taxon>Araneae</taxon>
        <taxon>Araneomorphae</taxon>
        <taxon>Entelegynae</taxon>
        <taxon>Araneoidea</taxon>
        <taxon>Nephilidae</taxon>
        <taxon>Trichonephila</taxon>
        <taxon>Trichonephila inaurata</taxon>
    </lineage>
</organism>
<evidence type="ECO:0000313" key="2">
    <source>
        <dbReference type="EMBL" id="GFY77076.1"/>
    </source>
</evidence>
<reference evidence="1" key="1">
    <citation type="submission" date="2020-08" db="EMBL/GenBank/DDBJ databases">
        <title>Multicomponent nature underlies the extraordinary mechanical properties of spider dragline silk.</title>
        <authorList>
            <person name="Kono N."/>
            <person name="Nakamura H."/>
            <person name="Mori M."/>
            <person name="Yoshida Y."/>
            <person name="Ohtoshi R."/>
            <person name="Malay A.D."/>
            <person name="Moran D.A.P."/>
            <person name="Tomita M."/>
            <person name="Numata K."/>
            <person name="Arakawa K."/>
        </authorList>
    </citation>
    <scope>NUCLEOTIDE SEQUENCE</scope>
</reference>
<accession>A0A8X6XHC2</accession>
<dbReference type="EMBL" id="BMAV01008699">
    <property type="protein sequence ID" value="GFY52454.1"/>
    <property type="molecule type" value="Genomic_DNA"/>
</dbReference>
<gene>
    <name evidence="2" type="ORF">TNIN_15801</name>
    <name evidence="1" type="ORF">TNIN_376551</name>
</gene>
<dbReference type="AlphaFoldDB" id="A0A8X6XHC2"/>
<evidence type="ECO:0000313" key="3">
    <source>
        <dbReference type="Proteomes" id="UP000886998"/>
    </source>
</evidence>
<name>A0A8X6XHC2_9ARAC</name>
<protein>
    <submittedName>
        <fullName evidence="1">Uncharacterized protein</fullName>
    </submittedName>
</protein>